<dbReference type="AlphaFoldDB" id="Q2HAJ1"/>
<name>Q2HAJ1_CHAGB</name>
<evidence type="ECO:0000313" key="2">
    <source>
        <dbReference type="EMBL" id="EAQ90828.1"/>
    </source>
</evidence>
<dbReference type="EMBL" id="CH408030">
    <property type="protein sequence ID" value="EAQ90828.1"/>
    <property type="molecule type" value="Genomic_DNA"/>
</dbReference>
<feature type="region of interest" description="Disordered" evidence="1">
    <location>
        <begin position="1"/>
        <end position="20"/>
    </location>
</feature>
<proteinExistence type="predicted"/>
<gene>
    <name evidence="2" type="ORF">CHGG_02763</name>
</gene>
<dbReference type="HOGENOM" id="CLU_3224499_0_0_1"/>
<evidence type="ECO:0000256" key="1">
    <source>
        <dbReference type="SAM" id="MobiDB-lite"/>
    </source>
</evidence>
<dbReference type="GeneID" id="4388478"/>
<keyword evidence="3" id="KW-1185">Reference proteome</keyword>
<protein>
    <submittedName>
        <fullName evidence="2">Uncharacterized protein</fullName>
    </submittedName>
</protein>
<dbReference type="RefSeq" id="XP_001229279.1">
    <property type="nucleotide sequence ID" value="XM_001229278.1"/>
</dbReference>
<organism evidence="2 3">
    <name type="scientific">Chaetomium globosum (strain ATCC 6205 / CBS 148.51 / DSM 1962 / NBRC 6347 / NRRL 1970)</name>
    <name type="common">Soil fungus</name>
    <dbReference type="NCBI Taxonomy" id="306901"/>
    <lineage>
        <taxon>Eukaryota</taxon>
        <taxon>Fungi</taxon>
        <taxon>Dikarya</taxon>
        <taxon>Ascomycota</taxon>
        <taxon>Pezizomycotina</taxon>
        <taxon>Sordariomycetes</taxon>
        <taxon>Sordariomycetidae</taxon>
        <taxon>Sordariales</taxon>
        <taxon>Chaetomiaceae</taxon>
        <taxon>Chaetomium</taxon>
    </lineage>
</organism>
<dbReference type="InParanoid" id="Q2HAJ1"/>
<dbReference type="Proteomes" id="UP000001056">
    <property type="component" value="Unassembled WGS sequence"/>
</dbReference>
<accession>Q2HAJ1</accession>
<dbReference type="VEuPathDB" id="FungiDB:CHGG_02763"/>
<sequence>MDSTEEFQPRSSTQQQGADARVLTTRVWIEQQDNAIQAGGRILN</sequence>
<reference evidence="3" key="1">
    <citation type="journal article" date="2015" name="Genome Announc.">
        <title>Draft genome sequence of the cellulolytic fungus Chaetomium globosum.</title>
        <authorList>
            <person name="Cuomo C.A."/>
            <person name="Untereiner W.A."/>
            <person name="Ma L.-J."/>
            <person name="Grabherr M."/>
            <person name="Birren B.W."/>
        </authorList>
    </citation>
    <scope>NUCLEOTIDE SEQUENCE [LARGE SCALE GENOMIC DNA]</scope>
    <source>
        <strain evidence="3">ATCC 6205 / CBS 148.51 / DSM 1962 / NBRC 6347 / NRRL 1970</strain>
    </source>
</reference>
<evidence type="ECO:0000313" key="3">
    <source>
        <dbReference type="Proteomes" id="UP000001056"/>
    </source>
</evidence>